<proteinExistence type="predicted"/>
<sequence length="77" mass="9173">MPAMTKRERDLVEVYKTIPDVGNMPPMFHVTENQVDLPTIKSLEVKGIMKRTKIEYKKGFLSFYMPINRWLNWDKVK</sequence>
<accession>A0A0F9RR19</accession>
<reference evidence="1" key="1">
    <citation type="journal article" date="2015" name="Nature">
        <title>Complex archaea that bridge the gap between prokaryotes and eukaryotes.</title>
        <authorList>
            <person name="Spang A."/>
            <person name="Saw J.H."/>
            <person name="Jorgensen S.L."/>
            <person name="Zaremba-Niedzwiedzka K."/>
            <person name="Martijn J."/>
            <person name="Lind A.E."/>
            <person name="van Eijk R."/>
            <person name="Schleper C."/>
            <person name="Guy L."/>
            <person name="Ettema T.J."/>
        </authorList>
    </citation>
    <scope>NUCLEOTIDE SEQUENCE</scope>
</reference>
<evidence type="ECO:0000313" key="1">
    <source>
        <dbReference type="EMBL" id="KKN27436.1"/>
    </source>
</evidence>
<comment type="caution">
    <text evidence="1">The sequence shown here is derived from an EMBL/GenBank/DDBJ whole genome shotgun (WGS) entry which is preliminary data.</text>
</comment>
<gene>
    <name evidence="1" type="ORF">LCGC14_0864510</name>
</gene>
<dbReference type="AlphaFoldDB" id="A0A0F9RR19"/>
<dbReference type="EMBL" id="LAZR01002637">
    <property type="protein sequence ID" value="KKN27436.1"/>
    <property type="molecule type" value="Genomic_DNA"/>
</dbReference>
<protein>
    <submittedName>
        <fullName evidence="1">Uncharacterized protein</fullName>
    </submittedName>
</protein>
<name>A0A0F9RR19_9ZZZZ</name>
<organism evidence="1">
    <name type="scientific">marine sediment metagenome</name>
    <dbReference type="NCBI Taxonomy" id="412755"/>
    <lineage>
        <taxon>unclassified sequences</taxon>
        <taxon>metagenomes</taxon>
        <taxon>ecological metagenomes</taxon>
    </lineage>
</organism>